<gene>
    <name evidence="2" type="ORF">M436DRAFT_48555</name>
</gene>
<reference evidence="2 3" key="1">
    <citation type="journal article" date="2014" name="BMC Genomics">
        <title>Genome sequencing of four Aureobasidium pullulans varieties: biotechnological potential, stress tolerance, and description of new species.</title>
        <authorList>
            <person name="Gostin Ar C."/>
            <person name="Ohm R.A."/>
            <person name="Kogej T."/>
            <person name="Sonjak S."/>
            <person name="Turk M."/>
            <person name="Zajc J."/>
            <person name="Zalar P."/>
            <person name="Grube M."/>
            <person name="Sun H."/>
            <person name="Han J."/>
            <person name="Sharma A."/>
            <person name="Chiniquy J."/>
            <person name="Ngan C.Y."/>
            <person name="Lipzen A."/>
            <person name="Barry K."/>
            <person name="Grigoriev I.V."/>
            <person name="Gunde-Cimerman N."/>
        </authorList>
    </citation>
    <scope>NUCLEOTIDE SEQUENCE [LARGE SCALE GENOMIC DNA]</scope>
    <source>
        <strain evidence="2 3">CBS 147.97</strain>
    </source>
</reference>
<dbReference type="HOGENOM" id="CLU_855245_0_0_1"/>
<name>A0A074WRY3_9PEZI</name>
<dbReference type="Proteomes" id="UP000027730">
    <property type="component" value="Unassembled WGS sequence"/>
</dbReference>
<dbReference type="RefSeq" id="XP_013426600.1">
    <property type="nucleotide sequence ID" value="XM_013571146.1"/>
</dbReference>
<dbReference type="EMBL" id="KL584711">
    <property type="protein sequence ID" value="KEQ72472.1"/>
    <property type="molecule type" value="Genomic_DNA"/>
</dbReference>
<protein>
    <submittedName>
        <fullName evidence="2">Uncharacterized protein</fullName>
    </submittedName>
</protein>
<dbReference type="GeneID" id="25410889"/>
<evidence type="ECO:0000256" key="1">
    <source>
        <dbReference type="SAM" id="MobiDB-lite"/>
    </source>
</evidence>
<evidence type="ECO:0000313" key="3">
    <source>
        <dbReference type="Proteomes" id="UP000027730"/>
    </source>
</evidence>
<sequence>MDTTQTEPDDHEVSFRPLSAGKDAVVPTQSRYSSRAAIVQRCMGKGAWNLTDDELIIVTTPQEDITDPKGLKAIVQCVKEQGYRREAARATRLLQRYRLVHRRYLELLQDSIHKDKPSSEAGLKRKALEQIIRETKDQTRFPLAPTNDSVSQKIQDFAIKAQRKPYLDIGIWGFAVLRLNYNDDAAWETYKQALQTSAQKRLLGVNVPKHICEMFCLTYLEDKTALSGPVDQVKLARYWDESKYSETVHLHINKQFFLSVDEFTREGENPNDPPLNIHDASVDEVEEANFPGWRRTSVFELITWHIAGIEKSHLHLRSAWEIIHS</sequence>
<feature type="region of interest" description="Disordered" evidence="1">
    <location>
        <begin position="1"/>
        <end position="20"/>
    </location>
</feature>
<accession>A0A074WRY3</accession>
<keyword evidence="3" id="KW-1185">Reference proteome</keyword>
<dbReference type="OrthoDB" id="3884490at2759"/>
<organism evidence="2 3">
    <name type="scientific">Aureobasidium namibiae CBS 147.97</name>
    <dbReference type="NCBI Taxonomy" id="1043004"/>
    <lineage>
        <taxon>Eukaryota</taxon>
        <taxon>Fungi</taxon>
        <taxon>Dikarya</taxon>
        <taxon>Ascomycota</taxon>
        <taxon>Pezizomycotina</taxon>
        <taxon>Dothideomycetes</taxon>
        <taxon>Dothideomycetidae</taxon>
        <taxon>Dothideales</taxon>
        <taxon>Saccotheciaceae</taxon>
        <taxon>Aureobasidium</taxon>
    </lineage>
</organism>
<dbReference type="AlphaFoldDB" id="A0A074WRY3"/>
<evidence type="ECO:0000313" key="2">
    <source>
        <dbReference type="EMBL" id="KEQ72472.1"/>
    </source>
</evidence>
<proteinExistence type="predicted"/>